<dbReference type="InterPro" id="IPR003695">
    <property type="entry name" value="Ppx_GppA_N"/>
</dbReference>
<keyword evidence="3" id="KW-1185">Reference proteome</keyword>
<reference evidence="2 3" key="1">
    <citation type="submission" date="2019-01" db="EMBL/GenBank/DDBJ databases">
        <title>Lactibacter flavus gen. nov., sp. nov., a novel bacterium of the family Propionibacteriaceae isolated from raw milk and dairy products.</title>
        <authorList>
            <person name="Huptas C."/>
            <person name="Wenning M."/>
            <person name="Breitenwieser F."/>
            <person name="Doll E."/>
            <person name="Von Neubeck M."/>
            <person name="Busse H.-J."/>
            <person name="Scherer S."/>
        </authorList>
    </citation>
    <scope>NUCLEOTIDE SEQUENCE [LARGE SCALE GENOMIC DNA]</scope>
    <source>
        <strain evidence="2 3">KCTC 33808</strain>
    </source>
</reference>
<gene>
    <name evidence="2" type="ORF">ET989_13205</name>
</gene>
<evidence type="ECO:0000259" key="1">
    <source>
        <dbReference type="Pfam" id="PF02541"/>
    </source>
</evidence>
<dbReference type="Gene3D" id="3.30.420.40">
    <property type="match status" value="1"/>
</dbReference>
<name>A0A4Q9KB64_9ACTN</name>
<protein>
    <submittedName>
        <fullName evidence="2">Ppx/GppA family phosphatase</fullName>
    </submittedName>
</protein>
<accession>A0A4Q9KB64</accession>
<dbReference type="OrthoDB" id="9793035at2"/>
<feature type="domain" description="Ppx/GppA phosphatase N-terminal" evidence="1">
    <location>
        <begin position="26"/>
        <end position="287"/>
    </location>
</feature>
<dbReference type="InterPro" id="IPR050273">
    <property type="entry name" value="GppA/Ppx_hydrolase"/>
</dbReference>
<dbReference type="CDD" id="cd24054">
    <property type="entry name" value="ASKHA_NBD_AaPPX-GppA_MtPPX2-like"/>
    <property type="match status" value="1"/>
</dbReference>
<sequence>MSRDATSARVAAIDCGTNSIRLLVAEADGRGSRELERDLRITRLGQGVDATGEFHPDALVRTFAACDEYAAALARHGVGRVRFVATSAARDAGNREAFDAGVRERLGVTPEVIPGDEEAQLSFAGALGAAPDAEAPTLVMDIGGGSTELVLGQAGRPVKGVSLDMGSVRLRERILASDPPSLDEVAEAGEFIDDLLDASGVDFDSARSWLGVGGTATSLSAIVQGLPAYDRARVHGSVVPREALGELSGRLLALPVAQVLEIPTMVPGRADVICAGALICHRIATRMGVDLTVSESDILDGIVAGLLG</sequence>
<organism evidence="2 3">
    <name type="scientific">Propioniciclava sinopodophylli</name>
    <dbReference type="NCBI Taxonomy" id="1837344"/>
    <lineage>
        <taxon>Bacteria</taxon>
        <taxon>Bacillati</taxon>
        <taxon>Actinomycetota</taxon>
        <taxon>Actinomycetes</taxon>
        <taxon>Propionibacteriales</taxon>
        <taxon>Propionibacteriaceae</taxon>
        <taxon>Propioniciclava</taxon>
    </lineage>
</organism>
<proteinExistence type="predicted"/>
<dbReference type="AlphaFoldDB" id="A0A4Q9KB64"/>
<dbReference type="PANTHER" id="PTHR30005">
    <property type="entry name" value="EXOPOLYPHOSPHATASE"/>
    <property type="match status" value="1"/>
</dbReference>
<evidence type="ECO:0000313" key="3">
    <source>
        <dbReference type="Proteomes" id="UP000292373"/>
    </source>
</evidence>
<dbReference type="Proteomes" id="UP000292373">
    <property type="component" value="Unassembled WGS sequence"/>
</dbReference>
<dbReference type="PANTHER" id="PTHR30005:SF13">
    <property type="entry name" value="EXOPOLYPHOSPHATASE 2"/>
    <property type="match status" value="1"/>
</dbReference>
<dbReference type="InterPro" id="IPR043129">
    <property type="entry name" value="ATPase_NBD"/>
</dbReference>
<dbReference type="SUPFAM" id="SSF53067">
    <property type="entry name" value="Actin-like ATPase domain"/>
    <property type="match status" value="2"/>
</dbReference>
<dbReference type="EMBL" id="SDMQ01000016">
    <property type="protein sequence ID" value="TBT82912.1"/>
    <property type="molecule type" value="Genomic_DNA"/>
</dbReference>
<comment type="caution">
    <text evidence="2">The sequence shown here is derived from an EMBL/GenBank/DDBJ whole genome shotgun (WGS) entry which is preliminary data.</text>
</comment>
<dbReference type="RefSeq" id="WP_131169754.1">
    <property type="nucleotide sequence ID" value="NZ_SDMQ01000016.1"/>
</dbReference>
<evidence type="ECO:0000313" key="2">
    <source>
        <dbReference type="EMBL" id="TBT82912.1"/>
    </source>
</evidence>
<dbReference type="Gene3D" id="3.30.420.150">
    <property type="entry name" value="Exopolyphosphatase. Domain 2"/>
    <property type="match status" value="1"/>
</dbReference>
<dbReference type="Pfam" id="PF02541">
    <property type="entry name" value="Ppx-GppA"/>
    <property type="match status" value="1"/>
</dbReference>
<dbReference type="GO" id="GO:0016462">
    <property type="term" value="F:pyrophosphatase activity"/>
    <property type="evidence" value="ECO:0007669"/>
    <property type="project" value="TreeGrafter"/>
</dbReference>